<protein>
    <submittedName>
        <fullName evidence="1">Uncharacterized protein</fullName>
    </submittedName>
</protein>
<sequence length="132" mass="15212">MIGRKKKAIFNNIKDRIWRKINHWSSKHLSKVGREILLKFVAQAIPSYCMSTFPLPTTLSGEIQKMMNSFWWGSNRNAGHGIHCFNLAMLWKQGWKFLTNQCYLNSRFQGKILPKRGLFGSSVGPQPKLCLA</sequence>
<name>A0A151SPD6_CAJCA</name>
<gene>
    <name evidence="1" type="ORF">KK1_002897</name>
</gene>
<dbReference type="EMBL" id="CM003613">
    <property type="protein sequence ID" value="KYP56653.1"/>
    <property type="molecule type" value="Genomic_DNA"/>
</dbReference>
<organism evidence="1 2">
    <name type="scientific">Cajanus cajan</name>
    <name type="common">Pigeon pea</name>
    <name type="synonym">Cajanus indicus</name>
    <dbReference type="NCBI Taxonomy" id="3821"/>
    <lineage>
        <taxon>Eukaryota</taxon>
        <taxon>Viridiplantae</taxon>
        <taxon>Streptophyta</taxon>
        <taxon>Embryophyta</taxon>
        <taxon>Tracheophyta</taxon>
        <taxon>Spermatophyta</taxon>
        <taxon>Magnoliopsida</taxon>
        <taxon>eudicotyledons</taxon>
        <taxon>Gunneridae</taxon>
        <taxon>Pentapetalae</taxon>
        <taxon>rosids</taxon>
        <taxon>fabids</taxon>
        <taxon>Fabales</taxon>
        <taxon>Fabaceae</taxon>
        <taxon>Papilionoideae</taxon>
        <taxon>50 kb inversion clade</taxon>
        <taxon>NPAAA clade</taxon>
        <taxon>indigoferoid/millettioid clade</taxon>
        <taxon>Phaseoleae</taxon>
        <taxon>Cajanus</taxon>
    </lineage>
</organism>
<evidence type="ECO:0000313" key="1">
    <source>
        <dbReference type="EMBL" id="KYP56653.1"/>
    </source>
</evidence>
<dbReference type="PANTHER" id="PTHR33116:SF86">
    <property type="entry name" value="REVERSE TRANSCRIPTASE DOMAIN-CONTAINING PROTEIN"/>
    <property type="match status" value="1"/>
</dbReference>
<evidence type="ECO:0000313" key="2">
    <source>
        <dbReference type="Proteomes" id="UP000075243"/>
    </source>
</evidence>
<reference evidence="1 2" key="1">
    <citation type="journal article" date="2012" name="Nat. Biotechnol.">
        <title>Draft genome sequence of pigeonpea (Cajanus cajan), an orphan legume crop of resource-poor farmers.</title>
        <authorList>
            <person name="Varshney R.K."/>
            <person name="Chen W."/>
            <person name="Li Y."/>
            <person name="Bharti A.K."/>
            <person name="Saxena R.K."/>
            <person name="Schlueter J.A."/>
            <person name="Donoghue M.T."/>
            <person name="Azam S."/>
            <person name="Fan G."/>
            <person name="Whaley A.M."/>
            <person name="Farmer A.D."/>
            <person name="Sheridan J."/>
            <person name="Iwata A."/>
            <person name="Tuteja R."/>
            <person name="Penmetsa R.V."/>
            <person name="Wu W."/>
            <person name="Upadhyaya H.D."/>
            <person name="Yang S.P."/>
            <person name="Shah T."/>
            <person name="Saxena K.B."/>
            <person name="Michael T."/>
            <person name="McCombie W.R."/>
            <person name="Yang B."/>
            <person name="Zhang G."/>
            <person name="Yang H."/>
            <person name="Wang J."/>
            <person name="Spillane C."/>
            <person name="Cook D.R."/>
            <person name="May G.D."/>
            <person name="Xu X."/>
            <person name="Jackson S.A."/>
        </authorList>
    </citation>
    <scope>NUCLEOTIDE SEQUENCE [LARGE SCALE GENOMIC DNA]</scope>
    <source>
        <strain evidence="2">cv. Asha</strain>
    </source>
</reference>
<dbReference type="Gramene" id="C.cajan_02830.t">
    <property type="protein sequence ID" value="C.cajan_02830.t"/>
    <property type="gene ID" value="C.cajan_02830"/>
</dbReference>
<accession>A0A151SPD6</accession>
<keyword evidence="2" id="KW-1185">Reference proteome</keyword>
<proteinExistence type="predicted"/>
<dbReference type="Proteomes" id="UP000075243">
    <property type="component" value="Chromosome 11"/>
</dbReference>
<dbReference type="PANTHER" id="PTHR33116">
    <property type="entry name" value="REVERSE TRANSCRIPTASE ZINC-BINDING DOMAIN-CONTAINING PROTEIN-RELATED-RELATED"/>
    <property type="match status" value="1"/>
</dbReference>
<dbReference type="AlphaFoldDB" id="A0A151SPD6"/>